<dbReference type="Proteomes" id="UP000008063">
    <property type="component" value="Unassembled WGS sequence"/>
</dbReference>
<feature type="non-terminal residue" evidence="2">
    <location>
        <position position="286"/>
    </location>
</feature>
<dbReference type="HOGENOM" id="CLU_085794_0_0_1"/>
<proteinExistence type="predicted"/>
<accession>F8Q4A7</accession>
<name>F8Q4A7_SERL3</name>
<evidence type="ECO:0000313" key="3">
    <source>
        <dbReference type="Proteomes" id="UP000008063"/>
    </source>
</evidence>
<dbReference type="EMBL" id="GL945483">
    <property type="protein sequence ID" value="EGN96962.1"/>
    <property type="molecule type" value="Genomic_DNA"/>
</dbReference>
<feature type="region of interest" description="Disordered" evidence="1">
    <location>
        <begin position="258"/>
        <end position="286"/>
    </location>
</feature>
<keyword evidence="3" id="KW-1185">Reference proteome</keyword>
<reference evidence="3" key="1">
    <citation type="journal article" date="2011" name="Science">
        <title>The plant cell wall-decomposing machinery underlies the functional diversity of forest fungi.</title>
        <authorList>
            <person name="Eastwood D.C."/>
            <person name="Floudas D."/>
            <person name="Binder M."/>
            <person name="Majcherczyk A."/>
            <person name="Schneider P."/>
            <person name="Aerts A."/>
            <person name="Asiegbu F.O."/>
            <person name="Baker S.E."/>
            <person name="Barry K."/>
            <person name="Bendiksby M."/>
            <person name="Blumentritt M."/>
            <person name="Coutinho P.M."/>
            <person name="Cullen D."/>
            <person name="de Vries R.P."/>
            <person name="Gathman A."/>
            <person name="Goodell B."/>
            <person name="Henrissat B."/>
            <person name="Ihrmark K."/>
            <person name="Kauserud H."/>
            <person name="Kohler A."/>
            <person name="LaButti K."/>
            <person name="Lapidus A."/>
            <person name="Lavin J.L."/>
            <person name="Lee Y.-H."/>
            <person name="Lindquist E."/>
            <person name="Lilly W."/>
            <person name="Lucas S."/>
            <person name="Morin E."/>
            <person name="Murat C."/>
            <person name="Oguiza J.A."/>
            <person name="Park J."/>
            <person name="Pisabarro A.G."/>
            <person name="Riley R."/>
            <person name="Rosling A."/>
            <person name="Salamov A."/>
            <person name="Schmidt O."/>
            <person name="Schmutz J."/>
            <person name="Skrede I."/>
            <person name="Stenlid J."/>
            <person name="Wiebenga A."/>
            <person name="Xie X."/>
            <person name="Kuees U."/>
            <person name="Hibbett D.S."/>
            <person name="Hoffmeister D."/>
            <person name="Hoegberg N."/>
            <person name="Martin F."/>
            <person name="Grigoriev I.V."/>
            <person name="Watkinson S.C."/>
        </authorList>
    </citation>
    <scope>NUCLEOTIDE SEQUENCE [LARGE SCALE GENOMIC DNA]</scope>
    <source>
        <strain evidence="3">strain S7.3</strain>
    </source>
</reference>
<dbReference type="OMA" id="QCYWFAR"/>
<dbReference type="AlphaFoldDB" id="F8Q4A7"/>
<gene>
    <name evidence="2" type="ORF">SERLA73DRAFT_185221</name>
</gene>
<sequence length="286" mass="32363">MRFFPFSLQVFRRGMSGDSTSRPTILFPEVEYVAPVGDWAHRVQAHPDSLRCRIRKIVHCKSKSSSNHEFLLVHVRQPSRTKAVLLVERVASFTDSDSSSILSDDDSSYDQHTHINPVLASISVSLPARDRVRISHDGTTSSLASQPFVKLHTLSFPKSSSSPSVAHFAALLTTVSQHILGYCSNEESCSWFAYATLEVTKDIFGGVDKANKKSTQKRVPYGGIRIDERDSAKVLVREYRRAWEDFSRRTLQMEKEWLAAKAKPQTEKSKRKQEKKAKKKDDCDAF</sequence>
<feature type="compositionally biased region" description="Basic residues" evidence="1">
    <location>
        <begin position="269"/>
        <end position="278"/>
    </location>
</feature>
<dbReference type="OrthoDB" id="2674484at2759"/>
<evidence type="ECO:0000256" key="1">
    <source>
        <dbReference type="SAM" id="MobiDB-lite"/>
    </source>
</evidence>
<dbReference type="STRING" id="936435.F8Q4A7"/>
<feature type="compositionally biased region" description="Basic and acidic residues" evidence="1">
    <location>
        <begin position="258"/>
        <end position="268"/>
    </location>
</feature>
<organism evidence="3">
    <name type="scientific">Serpula lacrymans var. lacrymans (strain S7.3)</name>
    <name type="common">Dry rot fungus</name>
    <dbReference type="NCBI Taxonomy" id="936435"/>
    <lineage>
        <taxon>Eukaryota</taxon>
        <taxon>Fungi</taxon>
        <taxon>Dikarya</taxon>
        <taxon>Basidiomycota</taxon>
        <taxon>Agaricomycotina</taxon>
        <taxon>Agaricomycetes</taxon>
        <taxon>Agaricomycetidae</taxon>
        <taxon>Boletales</taxon>
        <taxon>Coniophorineae</taxon>
        <taxon>Serpulaceae</taxon>
        <taxon>Serpula</taxon>
    </lineage>
</organism>
<evidence type="ECO:0000313" key="2">
    <source>
        <dbReference type="EMBL" id="EGN96962.1"/>
    </source>
</evidence>
<protein>
    <submittedName>
        <fullName evidence="2">Uncharacterized protein</fullName>
    </submittedName>
</protein>
<dbReference type="InParanoid" id="F8Q4A7"/>